<evidence type="ECO:0000256" key="4">
    <source>
        <dbReference type="ARBA" id="ARBA00029685"/>
    </source>
</evidence>
<dbReference type="EMBL" id="AP022360">
    <property type="protein sequence ID" value="BBU83885.1"/>
    <property type="molecule type" value="Genomic_DNA"/>
</dbReference>
<dbReference type="Pfam" id="PF08136">
    <property type="entry name" value="SRA_like"/>
    <property type="match status" value="2"/>
</dbReference>
<sequence length="58" mass="6375">MKSNRQARHILGLDHKISNQRKIVTDGLGAFILPALIRAGDKSSVVNNPTGRKRPAEK</sequence>
<dbReference type="GO" id="GO:0006412">
    <property type="term" value="P:translation"/>
    <property type="evidence" value="ECO:0007669"/>
    <property type="project" value="InterPro"/>
</dbReference>
<dbReference type="NCBIfam" id="NF007473">
    <property type="entry name" value="PRK10057.1"/>
    <property type="match status" value="1"/>
</dbReference>
<protein>
    <recommendedName>
        <fullName evidence="3">Stationary-phase-induced ribosome-associated protein</fullName>
    </recommendedName>
    <alternativeName>
        <fullName evidence="4">30S ribosomal protein S22</fullName>
    </alternativeName>
</protein>
<evidence type="ECO:0000256" key="1">
    <source>
        <dbReference type="ARBA" id="ARBA00004057"/>
    </source>
</evidence>
<reference evidence="5 6" key="1">
    <citation type="submission" date="2020-01" db="EMBL/GenBank/DDBJ databases">
        <title>Dynamics of blaIMP-6 dissemination in carbapenem resistant Enterobacteriacea isolated from regional surveillance in Osaka, Japan.</title>
        <authorList>
            <person name="Abe R."/>
            <person name="Akeda Y."/>
            <person name="Sugawara Y."/>
            <person name="Yamamoto N."/>
            <person name="Tomono K."/>
            <person name="Takeuchi D."/>
            <person name="Kawahara R."/>
            <person name="Hamada S."/>
        </authorList>
    </citation>
    <scope>NUCLEOTIDE SEQUENCE [LARGE SCALE GENOMIC DNA]</scope>
    <source>
        <strain evidence="5 6">E300</strain>
    </source>
</reference>
<name>A0A8S0FU41_ECOLX</name>
<dbReference type="InterPro" id="IPR012607">
    <property type="entry name" value="SRA-like"/>
</dbReference>
<evidence type="ECO:0000256" key="2">
    <source>
        <dbReference type="ARBA" id="ARBA00005929"/>
    </source>
</evidence>
<comment type="function">
    <text evidence="1">Although this protein associates with the 30S subunit of the ribosome it is not considered to be a bona fide ribosomal protein.</text>
</comment>
<comment type="similarity">
    <text evidence="2">Belongs to the SRA family.</text>
</comment>
<evidence type="ECO:0000313" key="6">
    <source>
        <dbReference type="Proteomes" id="UP000467488"/>
    </source>
</evidence>
<accession>A0A8S0FU41</accession>
<organism evidence="5 6">
    <name type="scientific">Escherichia coli</name>
    <dbReference type="NCBI Taxonomy" id="562"/>
    <lineage>
        <taxon>Bacteria</taxon>
        <taxon>Pseudomonadati</taxon>
        <taxon>Pseudomonadota</taxon>
        <taxon>Gammaproteobacteria</taxon>
        <taxon>Enterobacterales</taxon>
        <taxon>Enterobacteriaceae</taxon>
        <taxon>Escherichia</taxon>
    </lineage>
</organism>
<proteinExistence type="inferred from homology"/>
<evidence type="ECO:0000256" key="3">
    <source>
        <dbReference type="ARBA" id="ARBA00018210"/>
    </source>
</evidence>
<evidence type="ECO:0000313" key="5">
    <source>
        <dbReference type="EMBL" id="BBU83885.1"/>
    </source>
</evidence>
<gene>
    <name evidence="5" type="primary">rpsV</name>
    <name evidence="5" type="ORF">EIMP300_52850</name>
</gene>
<dbReference type="AlphaFoldDB" id="A0A8S0FU41"/>
<dbReference type="Proteomes" id="UP000467488">
    <property type="component" value="Chromosome"/>
</dbReference>